<organism evidence="2">
    <name type="scientific">Lepeophtheirus salmonis</name>
    <name type="common">Salmon louse</name>
    <name type="synonym">Caligus salmonis</name>
    <dbReference type="NCBI Taxonomy" id="72036"/>
    <lineage>
        <taxon>Eukaryota</taxon>
        <taxon>Metazoa</taxon>
        <taxon>Ecdysozoa</taxon>
        <taxon>Arthropoda</taxon>
        <taxon>Crustacea</taxon>
        <taxon>Multicrustacea</taxon>
        <taxon>Hexanauplia</taxon>
        <taxon>Copepoda</taxon>
        <taxon>Siphonostomatoida</taxon>
        <taxon>Caligidae</taxon>
        <taxon>Lepeophtheirus</taxon>
    </lineage>
</organism>
<feature type="non-terminal residue" evidence="2">
    <location>
        <position position="1"/>
    </location>
</feature>
<feature type="compositionally biased region" description="Polar residues" evidence="1">
    <location>
        <begin position="1"/>
        <end position="19"/>
    </location>
</feature>
<feature type="compositionally biased region" description="Basic residues" evidence="1">
    <location>
        <begin position="23"/>
        <end position="32"/>
    </location>
</feature>
<sequence length="110" mass="12224">FHSRTSISWVSPGIQSTPSAGPKRWRGRRGLLKGKTGPEGVKQNSPSQSLLVHESPCRRSRGFTPVSPDSNKKIGRKSLVRMEGLFQTIAMKEPHVLICKTFLNASCEFF</sequence>
<accession>A0A0K2UVF2</accession>
<proteinExistence type="predicted"/>
<dbReference type="EMBL" id="HACA01024689">
    <property type="protein sequence ID" value="CDW42050.1"/>
    <property type="molecule type" value="Transcribed_RNA"/>
</dbReference>
<feature type="region of interest" description="Disordered" evidence="1">
    <location>
        <begin position="1"/>
        <end position="54"/>
    </location>
</feature>
<protein>
    <submittedName>
        <fullName evidence="2">Uncharacterized protein</fullName>
    </submittedName>
</protein>
<dbReference type="AlphaFoldDB" id="A0A0K2UVF2"/>
<reference evidence="2" key="1">
    <citation type="submission" date="2014-05" db="EMBL/GenBank/DDBJ databases">
        <authorList>
            <person name="Chronopoulou M."/>
        </authorList>
    </citation>
    <scope>NUCLEOTIDE SEQUENCE</scope>
    <source>
        <tissue evidence="2">Whole organism</tissue>
    </source>
</reference>
<evidence type="ECO:0000313" key="2">
    <source>
        <dbReference type="EMBL" id="CDW42050.1"/>
    </source>
</evidence>
<name>A0A0K2UVF2_LEPSM</name>
<evidence type="ECO:0000256" key="1">
    <source>
        <dbReference type="SAM" id="MobiDB-lite"/>
    </source>
</evidence>